<feature type="transmembrane region" description="Helical" evidence="1">
    <location>
        <begin position="390"/>
        <end position="410"/>
    </location>
</feature>
<name>A0ABP7GCX4_9FLAO</name>
<reference evidence="3" key="1">
    <citation type="journal article" date="2019" name="Int. J. Syst. Evol. Microbiol.">
        <title>The Global Catalogue of Microorganisms (GCM) 10K type strain sequencing project: providing services to taxonomists for standard genome sequencing and annotation.</title>
        <authorList>
            <consortium name="The Broad Institute Genomics Platform"/>
            <consortium name="The Broad Institute Genome Sequencing Center for Infectious Disease"/>
            <person name="Wu L."/>
            <person name="Ma J."/>
        </authorList>
    </citation>
    <scope>NUCLEOTIDE SEQUENCE [LARGE SCALE GENOMIC DNA]</scope>
    <source>
        <strain evidence="3">JCM 17337</strain>
    </source>
</reference>
<keyword evidence="1" id="KW-0812">Transmembrane</keyword>
<gene>
    <name evidence="2" type="ORF">GCM10022423_12380</name>
</gene>
<proteinExistence type="predicted"/>
<dbReference type="RefSeq" id="WP_345141721.1">
    <property type="nucleotide sequence ID" value="NZ_BAABDU010000003.1"/>
</dbReference>
<evidence type="ECO:0008006" key="4">
    <source>
        <dbReference type="Google" id="ProtNLM"/>
    </source>
</evidence>
<dbReference type="EMBL" id="BAABDU010000003">
    <property type="protein sequence ID" value="GAA3762368.1"/>
    <property type="molecule type" value="Genomic_DNA"/>
</dbReference>
<evidence type="ECO:0000313" key="3">
    <source>
        <dbReference type="Proteomes" id="UP001500748"/>
    </source>
</evidence>
<keyword evidence="3" id="KW-1185">Reference proteome</keyword>
<sequence length="411" mass="48054">MTYVVPFSYNDYFTYEIEVGDTLESVAAKLDIEVYQLRSYHNTYCPLEDCIGRSFPNHLKLLILQSEEEKQAQEAYREKIHFSSKDFKLPFLPAHLDKNYLAMYIIEKGNERHSIKEEINVKWLATDSNEYSLIEIDRKALYINDNYSKSPSDELAEKTASIFYPLEIVVDSDGKWIDIYNFDSVRNRWYNLKNEILSDFNGNAVKERLKAFENKLEHDDIIRESFSNDWFLRAFFNGLNIEYKEALKFQNTISFPVSHKLRDVKFIVEQTILPAVDQYNLVNITQKGLLSDNRSKDDFENGLPFSHYISETVESEKLQGTFEAHYFLDPNTNTVESLFLECAIELDVPQKITIVISNLDEQGKLILDTGNELYISVDRKPQETEQEIKWMLIAIIVIVALLVYGIVKFYF</sequence>
<accession>A0ABP7GCX4</accession>
<comment type="caution">
    <text evidence="2">The sequence shown here is derived from an EMBL/GenBank/DDBJ whole genome shotgun (WGS) entry which is preliminary data.</text>
</comment>
<keyword evidence="1" id="KW-1133">Transmembrane helix</keyword>
<dbReference type="Proteomes" id="UP001500748">
    <property type="component" value="Unassembled WGS sequence"/>
</dbReference>
<protein>
    <recommendedName>
        <fullName evidence="4">LysM domain-containing protein</fullName>
    </recommendedName>
</protein>
<evidence type="ECO:0000256" key="1">
    <source>
        <dbReference type="SAM" id="Phobius"/>
    </source>
</evidence>
<organism evidence="2 3">
    <name type="scientific">Flavobacterium ginsengiterrae</name>
    <dbReference type="NCBI Taxonomy" id="871695"/>
    <lineage>
        <taxon>Bacteria</taxon>
        <taxon>Pseudomonadati</taxon>
        <taxon>Bacteroidota</taxon>
        <taxon>Flavobacteriia</taxon>
        <taxon>Flavobacteriales</taxon>
        <taxon>Flavobacteriaceae</taxon>
        <taxon>Flavobacterium</taxon>
    </lineage>
</organism>
<keyword evidence="1" id="KW-0472">Membrane</keyword>
<evidence type="ECO:0000313" key="2">
    <source>
        <dbReference type="EMBL" id="GAA3762368.1"/>
    </source>
</evidence>